<reference evidence="1" key="1">
    <citation type="submission" date="2023-11" db="EMBL/GenBank/DDBJ databases">
        <title>Identification and selenium tolerance of Delftia acidovorans R3-25.</title>
        <authorList>
            <person name="Zhang S."/>
            <person name="Liu Y."/>
            <person name="Guo Y."/>
        </authorList>
    </citation>
    <scope>NUCLEOTIDE SEQUENCE</scope>
    <source>
        <strain evidence="1">R3-25</strain>
    </source>
</reference>
<comment type="caution">
    <text evidence="1">The sequence shown here is derived from an EMBL/GenBank/DDBJ whole genome shotgun (WGS) entry which is preliminary data.</text>
</comment>
<sequence length="222" mass="22455">MTIEAKIDETNNLLRQLLAAFQSGQQVAGETAATGTRKRRTKAEIEADEAAAAAASFGTQTAPVVDGDPAGTVYWASDAHKLVFAQKPGEAAPQGNEFAQVSSTDYLAKKEAFAAAEKAAATQQTSASTAPSATAQQATASAATSGAAEPTWDEVVAGLKSLAQNPAHGATAVMATVQKFKPGAANVPALKDLGQNAAILAHVNGLLNPSANAGPEVDPLFG</sequence>
<evidence type="ECO:0000313" key="2">
    <source>
        <dbReference type="Proteomes" id="UP001287445"/>
    </source>
</evidence>
<accession>A0AAJ2R340</accession>
<evidence type="ECO:0000313" key="1">
    <source>
        <dbReference type="EMBL" id="MDX4956258.1"/>
    </source>
</evidence>
<dbReference type="RefSeq" id="WP_319075688.1">
    <property type="nucleotide sequence ID" value="NZ_JAWWMZ010000010.1"/>
</dbReference>
<dbReference type="EMBL" id="JAWWMZ010000010">
    <property type="protein sequence ID" value="MDX4956258.1"/>
    <property type="molecule type" value="Genomic_DNA"/>
</dbReference>
<protein>
    <submittedName>
        <fullName evidence="1">Uncharacterized protein</fullName>
    </submittedName>
</protein>
<dbReference type="AlphaFoldDB" id="A0AAJ2R340"/>
<proteinExistence type="predicted"/>
<organism evidence="1 2">
    <name type="scientific">Delftia acidovorans</name>
    <name type="common">Pseudomonas acidovorans</name>
    <name type="synonym">Comamonas acidovorans</name>
    <dbReference type="NCBI Taxonomy" id="80866"/>
    <lineage>
        <taxon>Bacteria</taxon>
        <taxon>Pseudomonadati</taxon>
        <taxon>Pseudomonadota</taxon>
        <taxon>Betaproteobacteria</taxon>
        <taxon>Burkholderiales</taxon>
        <taxon>Comamonadaceae</taxon>
        <taxon>Delftia</taxon>
    </lineage>
</organism>
<gene>
    <name evidence="1" type="ORF">SGN30_22820</name>
</gene>
<name>A0AAJ2R340_DELAC</name>
<dbReference type="Proteomes" id="UP001287445">
    <property type="component" value="Unassembled WGS sequence"/>
</dbReference>